<protein>
    <recommendedName>
        <fullName evidence="3">DUF2845 domain-containing protein</fullName>
    </recommendedName>
</protein>
<comment type="caution">
    <text evidence="1">The sequence shown here is derived from an EMBL/GenBank/DDBJ whole genome shotgun (WGS) entry which is preliminary data.</text>
</comment>
<name>A0A1E7R5R2_9GAMM</name>
<dbReference type="Proteomes" id="UP000233553">
    <property type="component" value="Unassembled WGS sequence"/>
</dbReference>
<organism evidence="1 2">
    <name type="scientific">Acinetobacter proteolyticus</name>
    <dbReference type="NCBI Taxonomy" id="1776741"/>
    <lineage>
        <taxon>Bacteria</taxon>
        <taxon>Pseudomonadati</taxon>
        <taxon>Pseudomonadota</taxon>
        <taxon>Gammaproteobacteria</taxon>
        <taxon>Moraxellales</taxon>
        <taxon>Moraxellaceae</taxon>
        <taxon>Acinetobacter</taxon>
    </lineage>
</organism>
<dbReference type="AlphaFoldDB" id="A0A1E7R5R2"/>
<evidence type="ECO:0000313" key="2">
    <source>
        <dbReference type="Proteomes" id="UP000233553"/>
    </source>
</evidence>
<sequence length="93" mass="10736">MKYLILGIISVLISTTTLGRETKSMRSSYELINVGDSESDLLRKMGNTSARYFIHKEGRRLCEAAEYVYEIDMQIYTVWVCNGMIFKIDVNNK</sequence>
<dbReference type="EMBL" id="PISJ01000010">
    <property type="protein sequence ID" value="PKF34916.1"/>
    <property type="molecule type" value="Genomic_DNA"/>
</dbReference>
<evidence type="ECO:0000313" key="1">
    <source>
        <dbReference type="EMBL" id="PKF34916.1"/>
    </source>
</evidence>
<dbReference type="RefSeq" id="WP_070075508.1">
    <property type="nucleotide sequence ID" value="NZ_MKKJ01000009.1"/>
</dbReference>
<evidence type="ECO:0008006" key="3">
    <source>
        <dbReference type="Google" id="ProtNLM"/>
    </source>
</evidence>
<gene>
    <name evidence="1" type="ORF">CW311_07080</name>
</gene>
<accession>A0A1E7R5R2</accession>
<dbReference type="OrthoDB" id="6700275at2"/>
<reference evidence="1 2" key="1">
    <citation type="submission" date="2017-12" db="EMBL/GenBank/DDBJ databases">
        <title>Draft Genome sequences of multiple microbial strains isolated from spacecraft associated surfaces.</title>
        <authorList>
            <person name="Seuylemezian A."/>
            <person name="Vaishampayan P."/>
            <person name="Venkateswaran K."/>
        </authorList>
    </citation>
    <scope>NUCLEOTIDE SEQUENCE [LARGE SCALE GENOMIC DNA]</scope>
    <source>
        <strain evidence="1 2">2P01AA</strain>
    </source>
</reference>
<proteinExistence type="predicted"/>